<reference evidence="8" key="1">
    <citation type="submission" date="2021-05" db="EMBL/GenBank/DDBJ databases">
        <authorList>
            <person name="Alioto T."/>
            <person name="Alioto T."/>
            <person name="Gomez Garrido J."/>
        </authorList>
    </citation>
    <scope>NUCLEOTIDE SEQUENCE</scope>
</reference>
<dbReference type="EMBL" id="HBUF01365025">
    <property type="protein sequence ID" value="CAG6723092.1"/>
    <property type="molecule type" value="Transcribed_RNA"/>
</dbReference>
<feature type="compositionally biased region" description="Low complexity" evidence="6">
    <location>
        <begin position="156"/>
        <end position="186"/>
    </location>
</feature>
<feature type="domain" description="Cyclin-dependent kinase inhibitor" evidence="7">
    <location>
        <begin position="23"/>
        <end position="74"/>
    </location>
</feature>
<dbReference type="EMBL" id="HBUF01000203">
    <property type="protein sequence ID" value="CAG6605654.1"/>
    <property type="molecule type" value="Transcribed_RNA"/>
</dbReference>
<comment type="similarity">
    <text evidence="2">Belongs to the CDI family.</text>
</comment>
<dbReference type="EMBL" id="HBUF01000201">
    <property type="protein sequence ID" value="CAG6605652.1"/>
    <property type="molecule type" value="Transcribed_RNA"/>
</dbReference>
<dbReference type="PANTHER" id="PTHR10265">
    <property type="entry name" value="CYCLIN-DEPENDENT KINASE INHIBITOR 1"/>
    <property type="match status" value="1"/>
</dbReference>
<dbReference type="EMBL" id="HBUF01365023">
    <property type="protein sequence ID" value="CAG6723088.1"/>
    <property type="molecule type" value="Transcribed_RNA"/>
</dbReference>
<name>A0A8D8Y702_9HEMI</name>
<keyword evidence="4" id="KW-0539">Nucleus</keyword>
<dbReference type="EMBL" id="HBUF01000204">
    <property type="protein sequence ID" value="CAG6605655.1"/>
    <property type="molecule type" value="Transcribed_RNA"/>
</dbReference>
<evidence type="ECO:0000259" key="7">
    <source>
        <dbReference type="Pfam" id="PF02234"/>
    </source>
</evidence>
<organism evidence="8">
    <name type="scientific">Cacopsylla melanoneura</name>
    <dbReference type="NCBI Taxonomy" id="428564"/>
    <lineage>
        <taxon>Eukaryota</taxon>
        <taxon>Metazoa</taxon>
        <taxon>Ecdysozoa</taxon>
        <taxon>Arthropoda</taxon>
        <taxon>Hexapoda</taxon>
        <taxon>Insecta</taxon>
        <taxon>Pterygota</taxon>
        <taxon>Neoptera</taxon>
        <taxon>Paraneoptera</taxon>
        <taxon>Hemiptera</taxon>
        <taxon>Sternorrhyncha</taxon>
        <taxon>Psylloidea</taxon>
        <taxon>Psyllidae</taxon>
        <taxon>Psyllinae</taxon>
        <taxon>Cacopsylla</taxon>
    </lineage>
</organism>
<feature type="region of interest" description="Disordered" evidence="6">
    <location>
        <begin position="156"/>
        <end position="198"/>
    </location>
</feature>
<evidence type="ECO:0000313" key="8">
    <source>
        <dbReference type="EMBL" id="CAG6723088.1"/>
    </source>
</evidence>
<evidence type="ECO:0000256" key="5">
    <source>
        <dbReference type="ARBA" id="ARBA00023306"/>
    </source>
</evidence>
<dbReference type="GO" id="GO:0005634">
    <property type="term" value="C:nucleus"/>
    <property type="evidence" value="ECO:0007669"/>
    <property type="project" value="UniProtKB-SubCell"/>
</dbReference>
<keyword evidence="5" id="KW-0131">Cell cycle</keyword>
<sequence>MSPNLATSLGDARRSDVRRIKRNLFGPIDQEKTKAWLENELGNLLTNACDKWDFDFKNEKPMNCERSQYVWERIEPLSPKSVAMRGLRFDAMDLVEDEQNNNVDNSVQYVKTGDILGFKQRQTRITDFLTKKKRPMSLTHNVPSVKRFKESVASIPSCSSSSSASSSSSTSTSSSSEDLSLRNSQSAAPTVASRLCQF</sequence>
<evidence type="ECO:0000256" key="2">
    <source>
        <dbReference type="ARBA" id="ARBA00006726"/>
    </source>
</evidence>
<proteinExistence type="inferred from homology"/>
<dbReference type="GO" id="GO:0051726">
    <property type="term" value="P:regulation of cell cycle"/>
    <property type="evidence" value="ECO:0007669"/>
    <property type="project" value="InterPro"/>
</dbReference>
<dbReference type="AlphaFoldDB" id="A0A8D8Y702"/>
<dbReference type="InterPro" id="IPR003175">
    <property type="entry name" value="CDI_dom"/>
</dbReference>
<dbReference type="EMBL" id="HBUF01321258">
    <property type="protein sequence ID" value="CAG6695031.1"/>
    <property type="molecule type" value="Transcribed_RNA"/>
</dbReference>
<dbReference type="PANTHER" id="PTHR10265:SF45">
    <property type="entry name" value="DACAPO"/>
    <property type="match status" value="1"/>
</dbReference>
<dbReference type="EMBL" id="HBUF01321259">
    <property type="protein sequence ID" value="CAG6695032.1"/>
    <property type="molecule type" value="Transcribed_RNA"/>
</dbReference>
<evidence type="ECO:0000256" key="3">
    <source>
        <dbReference type="ARBA" id="ARBA00023013"/>
    </source>
</evidence>
<accession>A0A8D8Y702</accession>
<dbReference type="Pfam" id="PF02234">
    <property type="entry name" value="CDI"/>
    <property type="match status" value="1"/>
</dbReference>
<dbReference type="InterPro" id="IPR044898">
    <property type="entry name" value="CDI_dom_sf"/>
</dbReference>
<dbReference type="Gene3D" id="4.10.365.10">
    <property type="entry name" value="p27"/>
    <property type="match status" value="1"/>
</dbReference>
<evidence type="ECO:0000256" key="1">
    <source>
        <dbReference type="ARBA" id="ARBA00004123"/>
    </source>
</evidence>
<dbReference type="EMBL" id="HBUF01000200">
    <property type="protein sequence ID" value="CAG6605651.1"/>
    <property type="molecule type" value="Transcribed_RNA"/>
</dbReference>
<keyword evidence="3" id="KW-0649">Protein kinase inhibitor</keyword>
<dbReference type="EMBL" id="HBUF01507330">
    <property type="protein sequence ID" value="CAG6745964.1"/>
    <property type="molecule type" value="Transcribed_RNA"/>
</dbReference>
<evidence type="ECO:0000256" key="6">
    <source>
        <dbReference type="SAM" id="MobiDB-lite"/>
    </source>
</evidence>
<evidence type="ECO:0000256" key="4">
    <source>
        <dbReference type="ARBA" id="ARBA00023242"/>
    </source>
</evidence>
<dbReference type="EMBL" id="HBUF01000199">
    <property type="protein sequence ID" value="CAG6605650.1"/>
    <property type="molecule type" value="Transcribed_RNA"/>
</dbReference>
<dbReference type="GO" id="GO:0004861">
    <property type="term" value="F:cyclin-dependent protein serine/threonine kinase inhibitor activity"/>
    <property type="evidence" value="ECO:0007669"/>
    <property type="project" value="InterPro"/>
</dbReference>
<dbReference type="EMBL" id="HBUF01000202">
    <property type="protein sequence ID" value="CAG6605653.1"/>
    <property type="molecule type" value="Transcribed_RNA"/>
</dbReference>
<dbReference type="EMBL" id="HBUF01321257">
    <property type="protein sequence ID" value="CAG6695030.1"/>
    <property type="molecule type" value="Transcribed_RNA"/>
</dbReference>
<dbReference type="EMBL" id="HBUF01321256">
    <property type="protein sequence ID" value="CAG6695029.1"/>
    <property type="molecule type" value="Transcribed_RNA"/>
</dbReference>
<comment type="subcellular location">
    <subcellularLocation>
        <location evidence="1">Nucleus</location>
    </subcellularLocation>
</comment>
<protein>
    <recommendedName>
        <fullName evidence="7">Cyclin-dependent kinase inhibitor domain-containing protein</fullName>
    </recommendedName>
</protein>